<keyword evidence="1" id="KW-0472">Membrane</keyword>
<keyword evidence="1" id="KW-0812">Transmembrane</keyword>
<dbReference type="Proteomes" id="UP000242180">
    <property type="component" value="Unassembled WGS sequence"/>
</dbReference>
<dbReference type="AlphaFoldDB" id="A0A1X2HSZ4"/>
<dbReference type="InParanoid" id="A0A1X2HSZ4"/>
<name>A0A1X2HSZ4_SYNRA</name>
<comment type="caution">
    <text evidence="2">The sequence shown here is derived from an EMBL/GenBank/DDBJ whole genome shotgun (WGS) entry which is preliminary data.</text>
</comment>
<sequence>MTEAKDGERKRRVGRNFIQDAIREVVGCVVRLSASCESAWVMCCKRKERSQIKRKKYVTMIRVRSAGVSMAALSCQHAFVAFLLQRTMID</sequence>
<reference evidence="2 3" key="1">
    <citation type="submission" date="2016-07" db="EMBL/GenBank/DDBJ databases">
        <title>Pervasive Adenine N6-methylation of Active Genes in Fungi.</title>
        <authorList>
            <consortium name="DOE Joint Genome Institute"/>
            <person name="Mondo S.J."/>
            <person name="Dannebaum R.O."/>
            <person name="Kuo R.C."/>
            <person name="Labutti K."/>
            <person name="Haridas S."/>
            <person name="Kuo A."/>
            <person name="Salamov A."/>
            <person name="Ahrendt S.R."/>
            <person name="Lipzen A."/>
            <person name="Sullivan W."/>
            <person name="Andreopoulos W.B."/>
            <person name="Clum A."/>
            <person name="Lindquist E."/>
            <person name="Daum C."/>
            <person name="Ramamoorthy G.K."/>
            <person name="Gryganskyi A."/>
            <person name="Culley D."/>
            <person name="Magnuson J.K."/>
            <person name="James T.Y."/>
            <person name="O'Malley M.A."/>
            <person name="Stajich J.E."/>
            <person name="Spatafora J.W."/>
            <person name="Visel A."/>
            <person name="Grigoriev I.V."/>
        </authorList>
    </citation>
    <scope>NUCLEOTIDE SEQUENCE [LARGE SCALE GENOMIC DNA]</scope>
    <source>
        <strain evidence="2 3">NRRL 2496</strain>
    </source>
</reference>
<evidence type="ECO:0000313" key="2">
    <source>
        <dbReference type="EMBL" id="ORZ02228.1"/>
    </source>
</evidence>
<keyword evidence="3" id="KW-1185">Reference proteome</keyword>
<evidence type="ECO:0000256" key="1">
    <source>
        <dbReference type="SAM" id="Phobius"/>
    </source>
</evidence>
<keyword evidence="1" id="KW-1133">Transmembrane helix</keyword>
<feature type="transmembrane region" description="Helical" evidence="1">
    <location>
        <begin position="63"/>
        <end position="84"/>
    </location>
</feature>
<gene>
    <name evidence="2" type="ORF">BCR43DRAFT_2691</name>
</gene>
<protein>
    <submittedName>
        <fullName evidence="2">Uncharacterized protein</fullName>
    </submittedName>
</protein>
<organism evidence="2 3">
    <name type="scientific">Syncephalastrum racemosum</name>
    <name type="common">Filamentous fungus</name>
    <dbReference type="NCBI Taxonomy" id="13706"/>
    <lineage>
        <taxon>Eukaryota</taxon>
        <taxon>Fungi</taxon>
        <taxon>Fungi incertae sedis</taxon>
        <taxon>Mucoromycota</taxon>
        <taxon>Mucoromycotina</taxon>
        <taxon>Mucoromycetes</taxon>
        <taxon>Mucorales</taxon>
        <taxon>Syncephalastraceae</taxon>
        <taxon>Syncephalastrum</taxon>
    </lineage>
</organism>
<accession>A0A1X2HSZ4</accession>
<evidence type="ECO:0000313" key="3">
    <source>
        <dbReference type="Proteomes" id="UP000242180"/>
    </source>
</evidence>
<proteinExistence type="predicted"/>
<dbReference type="EMBL" id="MCGN01000001">
    <property type="protein sequence ID" value="ORZ02228.1"/>
    <property type="molecule type" value="Genomic_DNA"/>
</dbReference>